<dbReference type="Proteomes" id="UP000887560">
    <property type="component" value="Unplaced"/>
</dbReference>
<evidence type="ECO:0000313" key="2">
    <source>
        <dbReference type="Proteomes" id="UP000887560"/>
    </source>
</evidence>
<accession>A0A915NDU9</accession>
<protein>
    <submittedName>
        <fullName evidence="3">Uncharacterized protein</fullName>
    </submittedName>
</protein>
<feature type="region of interest" description="Disordered" evidence="1">
    <location>
        <begin position="208"/>
        <end position="237"/>
    </location>
</feature>
<organism evidence="2 3">
    <name type="scientific">Meloidogyne floridensis</name>
    <dbReference type="NCBI Taxonomy" id="298350"/>
    <lineage>
        <taxon>Eukaryota</taxon>
        <taxon>Metazoa</taxon>
        <taxon>Ecdysozoa</taxon>
        <taxon>Nematoda</taxon>
        <taxon>Chromadorea</taxon>
        <taxon>Rhabditida</taxon>
        <taxon>Tylenchina</taxon>
        <taxon>Tylenchomorpha</taxon>
        <taxon>Tylenchoidea</taxon>
        <taxon>Meloidogynidae</taxon>
        <taxon>Meloidogyninae</taxon>
        <taxon>Meloidogyne</taxon>
    </lineage>
</organism>
<evidence type="ECO:0000256" key="1">
    <source>
        <dbReference type="SAM" id="MobiDB-lite"/>
    </source>
</evidence>
<keyword evidence="2" id="KW-1185">Reference proteome</keyword>
<feature type="compositionally biased region" description="Polar residues" evidence="1">
    <location>
        <begin position="208"/>
        <end position="222"/>
    </location>
</feature>
<reference evidence="3" key="1">
    <citation type="submission" date="2022-11" db="UniProtKB">
        <authorList>
            <consortium name="WormBaseParasite"/>
        </authorList>
    </citation>
    <scope>IDENTIFICATION</scope>
</reference>
<evidence type="ECO:0000313" key="3">
    <source>
        <dbReference type="WBParaSite" id="scf7180000417536.g1374"/>
    </source>
</evidence>
<dbReference type="AlphaFoldDB" id="A0A915NDU9"/>
<name>A0A915NDU9_9BILA</name>
<proteinExistence type="predicted"/>
<dbReference type="WBParaSite" id="scf7180000417536.g1374">
    <property type="protein sequence ID" value="scf7180000417536.g1374"/>
    <property type="gene ID" value="scf7180000417536.g1374"/>
</dbReference>
<sequence length="237" mass="27531">MECFLYTFTIKINHLENDNIKNIRIECQSDDNPLNISFVPNSTATNIYGGEECPENQYKLVMANQNNNEVNLELICPELLTNDIASLNPTDINITGVILYTFNINGNTCNKSIIYVERNLFLTDVLFHSYSAKSNKALSNFITRKITFMEEYYEKKKTNLEEWQQLLQIETIEFLLRSLVHTRNYSYQKPRLDSIKEKFYELKNRNAHQQIQGEASSSNPQGEQKGKKVKLFGAYID</sequence>